<dbReference type="PANTHER" id="PTHR12856">
    <property type="entry name" value="TRANSCRIPTION INITIATION FACTOR IIH-RELATED"/>
    <property type="match status" value="1"/>
</dbReference>
<accession>A0A0J8BID4</accession>
<reference evidence="1 2" key="1">
    <citation type="journal article" date="2014" name="Nature">
        <title>The genome of the recently domesticated crop plant sugar beet (Beta vulgaris).</title>
        <authorList>
            <person name="Dohm J.C."/>
            <person name="Minoche A.E."/>
            <person name="Holtgrawe D."/>
            <person name="Capella-Gutierrez S."/>
            <person name="Zakrzewski F."/>
            <person name="Tafer H."/>
            <person name="Rupp O."/>
            <person name="Sorensen T.R."/>
            <person name="Stracke R."/>
            <person name="Reinhardt R."/>
            <person name="Goesmann A."/>
            <person name="Kraft T."/>
            <person name="Schulz B."/>
            <person name="Stadler P.F."/>
            <person name="Schmidt T."/>
            <person name="Gabaldon T."/>
            <person name="Lehrach H."/>
            <person name="Weisshaar B."/>
            <person name="Himmelbauer H."/>
        </authorList>
    </citation>
    <scope>NUCLEOTIDE SEQUENCE [LARGE SCALE GENOMIC DNA]</scope>
    <source>
        <tissue evidence="1">Taproot</tissue>
    </source>
</reference>
<dbReference type="SUPFAM" id="SSF140383">
    <property type="entry name" value="BSD domain-like"/>
    <property type="match status" value="1"/>
</dbReference>
<gene>
    <name evidence="1" type="ORF">BVRB_035820</name>
</gene>
<evidence type="ECO:0000313" key="2">
    <source>
        <dbReference type="Proteomes" id="UP000035740"/>
    </source>
</evidence>
<protein>
    <recommendedName>
        <fullName evidence="3">BSD domain-containing protein</fullName>
    </recommendedName>
</protein>
<dbReference type="GO" id="GO:0006351">
    <property type="term" value="P:DNA-templated transcription"/>
    <property type="evidence" value="ECO:0007669"/>
    <property type="project" value="InterPro"/>
</dbReference>
<sequence>VGSKSATLKAQISTASKSYVFVFSDAKHRNAFVTAMSSRNKPPPEDKQSNPAVELKETGLKQDAIIPKSGSTEAQIRALLLAKDANLRKAYQEVVEESQLISSAEFWRSREHLLELERHSTQSQQVGLSSAMLASVQPAVEVWSDTNYWYIVTQSLFLGHFNRNIGLCSQQQRYCRNSRETSSSS</sequence>
<organism evidence="1 2">
    <name type="scientific">Beta vulgaris subsp. vulgaris</name>
    <name type="common">Beet</name>
    <dbReference type="NCBI Taxonomy" id="3555"/>
    <lineage>
        <taxon>Eukaryota</taxon>
        <taxon>Viridiplantae</taxon>
        <taxon>Streptophyta</taxon>
        <taxon>Embryophyta</taxon>
        <taxon>Tracheophyta</taxon>
        <taxon>Spermatophyta</taxon>
        <taxon>Magnoliopsida</taxon>
        <taxon>eudicotyledons</taxon>
        <taxon>Gunneridae</taxon>
        <taxon>Pentapetalae</taxon>
        <taxon>Caryophyllales</taxon>
        <taxon>Chenopodiaceae</taxon>
        <taxon>Betoideae</taxon>
        <taxon>Beta</taxon>
    </lineage>
</organism>
<dbReference type="InterPro" id="IPR035925">
    <property type="entry name" value="BSD_dom_sf"/>
</dbReference>
<evidence type="ECO:0008006" key="3">
    <source>
        <dbReference type="Google" id="ProtNLM"/>
    </source>
</evidence>
<dbReference type="AlphaFoldDB" id="A0A0J8BID4"/>
<keyword evidence="2" id="KW-1185">Reference proteome</keyword>
<proteinExistence type="predicted"/>
<name>A0A0J8BID4_BETVV</name>
<dbReference type="Gene3D" id="6.10.140.1200">
    <property type="match status" value="1"/>
</dbReference>
<feature type="non-terminal residue" evidence="1">
    <location>
        <position position="1"/>
    </location>
</feature>
<dbReference type="GO" id="GO:0000439">
    <property type="term" value="C:transcription factor TFIIH core complex"/>
    <property type="evidence" value="ECO:0007669"/>
    <property type="project" value="InterPro"/>
</dbReference>
<dbReference type="Proteomes" id="UP000035740">
    <property type="component" value="Unassembled WGS sequence"/>
</dbReference>
<dbReference type="InterPro" id="IPR027079">
    <property type="entry name" value="Tfb1/GTF2H1"/>
</dbReference>
<dbReference type="Gramene" id="KMS65455">
    <property type="protein sequence ID" value="KMS65455"/>
    <property type="gene ID" value="BVRB_035820"/>
</dbReference>
<dbReference type="OrthoDB" id="360521at2759"/>
<evidence type="ECO:0000313" key="1">
    <source>
        <dbReference type="EMBL" id="KMS65455.1"/>
    </source>
</evidence>
<dbReference type="EMBL" id="KQ108384">
    <property type="protein sequence ID" value="KMS65455.1"/>
    <property type="molecule type" value="Genomic_DNA"/>
</dbReference>
<dbReference type="GO" id="GO:0006289">
    <property type="term" value="P:nucleotide-excision repair"/>
    <property type="evidence" value="ECO:0007669"/>
    <property type="project" value="InterPro"/>
</dbReference>